<dbReference type="Proteomes" id="UP000030758">
    <property type="component" value="Unassembled WGS sequence"/>
</dbReference>
<proteinExistence type="predicted"/>
<evidence type="ECO:0000256" key="2">
    <source>
        <dbReference type="SAM" id="MobiDB-lite"/>
    </source>
</evidence>
<dbReference type="EMBL" id="KL367475">
    <property type="protein sequence ID" value="KFD72985.1"/>
    <property type="molecule type" value="Genomic_DNA"/>
</dbReference>
<gene>
    <name evidence="4" type="ORF">M514_00121</name>
</gene>
<dbReference type="GO" id="GO:0008270">
    <property type="term" value="F:zinc ion binding"/>
    <property type="evidence" value="ECO:0007669"/>
    <property type="project" value="UniProtKB-KW"/>
</dbReference>
<accession>A0A085NU39</accession>
<protein>
    <recommendedName>
        <fullName evidence="3">CCHC-type domain-containing protein</fullName>
    </recommendedName>
</protein>
<dbReference type="Pfam" id="PF00098">
    <property type="entry name" value="zf-CCHC"/>
    <property type="match status" value="1"/>
</dbReference>
<dbReference type="Gene3D" id="4.10.60.10">
    <property type="entry name" value="Zinc finger, CCHC-type"/>
    <property type="match status" value="1"/>
</dbReference>
<dbReference type="PANTHER" id="PTHR46888">
    <property type="entry name" value="ZINC KNUCKLE DOMAINCONTAINING PROTEIN-RELATED"/>
    <property type="match status" value="1"/>
</dbReference>
<evidence type="ECO:0000313" key="4">
    <source>
        <dbReference type="EMBL" id="KFD72985.1"/>
    </source>
</evidence>
<keyword evidence="1" id="KW-0862">Zinc</keyword>
<dbReference type="InterPro" id="IPR001878">
    <property type="entry name" value="Znf_CCHC"/>
</dbReference>
<dbReference type="GO" id="GO:0003676">
    <property type="term" value="F:nucleic acid binding"/>
    <property type="evidence" value="ECO:0007669"/>
    <property type="project" value="InterPro"/>
</dbReference>
<name>A0A085NU39_9BILA</name>
<feature type="region of interest" description="Disordered" evidence="2">
    <location>
        <begin position="216"/>
        <end position="265"/>
    </location>
</feature>
<sequence>MDTYGTDGSIDVRLIPEFDGSHEQSIMEWLEKVELVCKLRGVKDVASVIPLRLTGGAFAVYLQLPDDDRKSVEKVKQALLSAFAGDPFVAYDQFVSRRLGSTESPDLFLAELRRLASLCDIVSEKALACAFVAGLPEGVRQLLRAGSRMEELSLAQMLARARAILTDECPATVRDACLSARQSGPTAQTAVRGLRCYACGGRNHFARDCLARRQSSSVSNRNGGQDSRHPARNHGFRRLGAATSRRQGNEDGVEESAPASFPRVH</sequence>
<dbReference type="PANTHER" id="PTHR46888:SF1">
    <property type="entry name" value="RIBONUCLEASE H"/>
    <property type="match status" value="1"/>
</dbReference>
<keyword evidence="1" id="KW-0863">Zinc-finger</keyword>
<reference evidence="4" key="1">
    <citation type="journal article" date="2014" name="Nat. Genet.">
        <title>Genome and transcriptome of the porcine whipworm Trichuris suis.</title>
        <authorList>
            <person name="Jex A.R."/>
            <person name="Nejsum P."/>
            <person name="Schwarz E.M."/>
            <person name="Hu L."/>
            <person name="Young N.D."/>
            <person name="Hall R.S."/>
            <person name="Korhonen P.K."/>
            <person name="Liao S."/>
            <person name="Thamsborg S."/>
            <person name="Xia J."/>
            <person name="Xu P."/>
            <person name="Wang S."/>
            <person name="Scheerlinck J.P."/>
            <person name="Hofmann A."/>
            <person name="Sternberg P.W."/>
            <person name="Wang J."/>
            <person name="Gasser R.B."/>
        </authorList>
    </citation>
    <scope>NUCLEOTIDE SEQUENCE [LARGE SCALE GENOMIC DNA]</scope>
    <source>
        <strain evidence="4">DCEP-RM93F</strain>
    </source>
</reference>
<evidence type="ECO:0000259" key="3">
    <source>
        <dbReference type="PROSITE" id="PS50158"/>
    </source>
</evidence>
<dbReference type="PROSITE" id="PS50158">
    <property type="entry name" value="ZF_CCHC"/>
    <property type="match status" value="1"/>
</dbReference>
<dbReference type="OrthoDB" id="5918705at2759"/>
<keyword evidence="1" id="KW-0479">Metal-binding</keyword>
<dbReference type="AlphaFoldDB" id="A0A085NU39"/>
<feature type="compositionally biased region" description="Polar residues" evidence="2">
    <location>
        <begin position="216"/>
        <end position="225"/>
    </location>
</feature>
<evidence type="ECO:0000256" key="1">
    <source>
        <dbReference type="PROSITE-ProRule" id="PRU00047"/>
    </source>
</evidence>
<organism evidence="4">
    <name type="scientific">Trichuris suis</name>
    <name type="common">pig whipworm</name>
    <dbReference type="NCBI Taxonomy" id="68888"/>
    <lineage>
        <taxon>Eukaryota</taxon>
        <taxon>Metazoa</taxon>
        <taxon>Ecdysozoa</taxon>
        <taxon>Nematoda</taxon>
        <taxon>Enoplea</taxon>
        <taxon>Dorylaimia</taxon>
        <taxon>Trichinellida</taxon>
        <taxon>Trichuridae</taxon>
        <taxon>Trichuris</taxon>
    </lineage>
</organism>
<feature type="domain" description="CCHC-type" evidence="3">
    <location>
        <begin position="195"/>
        <end position="209"/>
    </location>
</feature>